<evidence type="ECO:0000256" key="1">
    <source>
        <dbReference type="SAM" id="MobiDB-lite"/>
    </source>
</evidence>
<feature type="domain" description="SET" evidence="2">
    <location>
        <begin position="65"/>
        <end position="98"/>
    </location>
</feature>
<feature type="region of interest" description="Disordered" evidence="1">
    <location>
        <begin position="1"/>
        <end position="28"/>
    </location>
</feature>
<keyword evidence="4" id="KW-1185">Reference proteome</keyword>
<dbReference type="OrthoDB" id="5792673at2759"/>
<dbReference type="STRING" id="35608.A0A2U1M7V0"/>
<dbReference type="AlphaFoldDB" id="A0A2U1M7V0"/>
<protein>
    <recommendedName>
        <fullName evidence="2">SET domain-containing protein</fullName>
    </recommendedName>
</protein>
<gene>
    <name evidence="3" type="ORF">CTI12_AA314500</name>
</gene>
<dbReference type="Proteomes" id="UP000245207">
    <property type="component" value="Unassembled WGS sequence"/>
</dbReference>
<evidence type="ECO:0000259" key="2">
    <source>
        <dbReference type="PROSITE" id="PS50280"/>
    </source>
</evidence>
<accession>A0A2U1M7V0</accession>
<proteinExistence type="predicted"/>
<dbReference type="Gene3D" id="2.170.270.10">
    <property type="entry name" value="SET domain"/>
    <property type="match status" value="1"/>
</dbReference>
<dbReference type="InterPro" id="IPR001214">
    <property type="entry name" value="SET_dom"/>
</dbReference>
<dbReference type="SUPFAM" id="SSF82199">
    <property type="entry name" value="SET domain"/>
    <property type="match status" value="1"/>
</dbReference>
<evidence type="ECO:0000313" key="4">
    <source>
        <dbReference type="Proteomes" id="UP000245207"/>
    </source>
</evidence>
<sequence length="98" mass="10185">MSELGLARNGQNLTLAGDPTREVGGSGQDVGGCEGIRGSVEDGLIWECGSGCGCGKKVGGEGVVVKLKIVRSAVKGWGLFCDEEVIKKGEFVCEYAEF</sequence>
<evidence type="ECO:0000313" key="3">
    <source>
        <dbReference type="EMBL" id="PWA57338.1"/>
    </source>
</evidence>
<dbReference type="EMBL" id="PKPP01006196">
    <property type="protein sequence ID" value="PWA57338.1"/>
    <property type="molecule type" value="Genomic_DNA"/>
</dbReference>
<dbReference type="InterPro" id="IPR046341">
    <property type="entry name" value="SET_dom_sf"/>
</dbReference>
<comment type="caution">
    <text evidence="3">The sequence shown here is derived from an EMBL/GenBank/DDBJ whole genome shotgun (WGS) entry which is preliminary data.</text>
</comment>
<reference evidence="3 4" key="1">
    <citation type="journal article" date="2018" name="Mol. Plant">
        <title>The genome of Artemisia annua provides insight into the evolution of Asteraceae family and artemisinin biosynthesis.</title>
        <authorList>
            <person name="Shen Q."/>
            <person name="Zhang L."/>
            <person name="Liao Z."/>
            <person name="Wang S."/>
            <person name="Yan T."/>
            <person name="Shi P."/>
            <person name="Liu M."/>
            <person name="Fu X."/>
            <person name="Pan Q."/>
            <person name="Wang Y."/>
            <person name="Lv Z."/>
            <person name="Lu X."/>
            <person name="Zhang F."/>
            <person name="Jiang W."/>
            <person name="Ma Y."/>
            <person name="Chen M."/>
            <person name="Hao X."/>
            <person name="Li L."/>
            <person name="Tang Y."/>
            <person name="Lv G."/>
            <person name="Zhou Y."/>
            <person name="Sun X."/>
            <person name="Brodelius P.E."/>
            <person name="Rose J.K.C."/>
            <person name="Tang K."/>
        </authorList>
    </citation>
    <scope>NUCLEOTIDE SEQUENCE [LARGE SCALE GENOMIC DNA]</scope>
    <source>
        <strain evidence="4">cv. Huhao1</strain>
        <tissue evidence="3">Leaf</tissue>
    </source>
</reference>
<dbReference type="PROSITE" id="PS50280">
    <property type="entry name" value="SET"/>
    <property type="match status" value="1"/>
</dbReference>
<organism evidence="3 4">
    <name type="scientific">Artemisia annua</name>
    <name type="common">Sweet wormwood</name>
    <dbReference type="NCBI Taxonomy" id="35608"/>
    <lineage>
        <taxon>Eukaryota</taxon>
        <taxon>Viridiplantae</taxon>
        <taxon>Streptophyta</taxon>
        <taxon>Embryophyta</taxon>
        <taxon>Tracheophyta</taxon>
        <taxon>Spermatophyta</taxon>
        <taxon>Magnoliopsida</taxon>
        <taxon>eudicotyledons</taxon>
        <taxon>Gunneridae</taxon>
        <taxon>Pentapetalae</taxon>
        <taxon>asterids</taxon>
        <taxon>campanulids</taxon>
        <taxon>Asterales</taxon>
        <taxon>Asteraceae</taxon>
        <taxon>Asteroideae</taxon>
        <taxon>Anthemideae</taxon>
        <taxon>Artemisiinae</taxon>
        <taxon>Artemisia</taxon>
    </lineage>
</organism>
<name>A0A2U1M7V0_ARTAN</name>